<gene>
    <name evidence="1" type="ORF">EHS19_04535</name>
</gene>
<dbReference type="AlphaFoldDB" id="A0A5N5RKZ1"/>
<comment type="caution">
    <text evidence="1">The sequence shown here is derived from an EMBL/GenBank/DDBJ whole genome shotgun (WGS) entry which is preliminary data.</text>
</comment>
<reference evidence="1 2" key="1">
    <citation type="journal article" date="2019" name="Int. J. Syst. Evol. Microbiol.">
        <title>Bifidobacterium jacchi sp. nov., isolated from the faeces of a baby common marmoset (Callithrix jacchus).</title>
        <authorList>
            <person name="Modesto M."/>
            <person name="Watanabe K."/>
            <person name="Arita M."/>
            <person name="Satti M."/>
            <person name="Oki K."/>
            <person name="Sciavilla P."/>
            <person name="Patavino C."/>
            <person name="Camma C."/>
            <person name="Michelini S."/>
            <person name="Sgorbati B."/>
            <person name="Mattarelli P."/>
        </authorList>
    </citation>
    <scope>NUCLEOTIDE SEQUENCE [LARGE SCALE GENOMIC DNA]</scope>
    <source>
        <strain evidence="1 2">MRM 9.3</strain>
    </source>
</reference>
<dbReference type="Proteomes" id="UP000326336">
    <property type="component" value="Unassembled WGS sequence"/>
</dbReference>
<accession>A0A5N5RKZ1</accession>
<name>A0A5N5RKZ1_9BIFI</name>
<dbReference type="EMBL" id="RQSP01000011">
    <property type="protein sequence ID" value="KAB5607441.1"/>
    <property type="molecule type" value="Genomic_DNA"/>
</dbReference>
<organism evidence="1 2">
    <name type="scientific">Bifidobacterium jacchi</name>
    <dbReference type="NCBI Taxonomy" id="2490545"/>
    <lineage>
        <taxon>Bacteria</taxon>
        <taxon>Bacillati</taxon>
        <taxon>Actinomycetota</taxon>
        <taxon>Actinomycetes</taxon>
        <taxon>Bifidobacteriales</taxon>
        <taxon>Bifidobacteriaceae</taxon>
        <taxon>Bifidobacterium</taxon>
    </lineage>
</organism>
<evidence type="ECO:0000313" key="1">
    <source>
        <dbReference type="EMBL" id="KAB5607441.1"/>
    </source>
</evidence>
<protein>
    <submittedName>
        <fullName evidence="1">Uncharacterized protein</fullName>
    </submittedName>
</protein>
<evidence type="ECO:0000313" key="2">
    <source>
        <dbReference type="Proteomes" id="UP000326336"/>
    </source>
</evidence>
<proteinExistence type="predicted"/>
<keyword evidence="2" id="KW-1185">Reference proteome</keyword>
<sequence>MREALFGGRVAADCGCWLCSGVLVADWQPFVYGLRVVDGRNSGDSMLMIGCRLATNALLVITDR</sequence>